<dbReference type="PANTHER" id="PTHR22801">
    <property type="entry name" value="LITHOSTATHINE"/>
    <property type="match status" value="1"/>
</dbReference>
<dbReference type="SMART" id="SM00034">
    <property type="entry name" value="CLECT"/>
    <property type="match status" value="1"/>
</dbReference>
<dbReference type="RefSeq" id="XP_019645252.1">
    <property type="nucleotide sequence ID" value="XM_019789693.1"/>
</dbReference>
<feature type="domain" description="C-type lectin" evidence="2">
    <location>
        <begin position="13"/>
        <end position="134"/>
    </location>
</feature>
<dbReference type="InterPro" id="IPR016186">
    <property type="entry name" value="C-type_lectin-like/link_sf"/>
</dbReference>
<dbReference type="PANTHER" id="PTHR22801:SF63">
    <property type="entry name" value="C-TYPE LECTIN DOMAIN-CONTAINING PROTEIN"/>
    <property type="match status" value="1"/>
</dbReference>
<reference evidence="4" key="1">
    <citation type="submission" date="2025-08" db="UniProtKB">
        <authorList>
            <consortium name="RefSeq"/>
        </authorList>
    </citation>
    <scope>IDENTIFICATION</scope>
    <source>
        <tissue evidence="4">Gonad</tissue>
    </source>
</reference>
<keyword evidence="3" id="KW-1185">Reference proteome</keyword>
<name>A0A6P5AQ63_BRABE</name>
<dbReference type="Pfam" id="PF00059">
    <property type="entry name" value="Lectin_C"/>
    <property type="match status" value="1"/>
</dbReference>
<dbReference type="SUPFAM" id="SSF56436">
    <property type="entry name" value="C-type lectin-like"/>
    <property type="match status" value="1"/>
</dbReference>
<keyword evidence="1" id="KW-1015">Disulfide bond</keyword>
<dbReference type="PROSITE" id="PS50041">
    <property type="entry name" value="C_TYPE_LECTIN_2"/>
    <property type="match status" value="1"/>
</dbReference>
<organism evidence="3 4">
    <name type="scientific">Branchiostoma belcheri</name>
    <name type="common">Amphioxus</name>
    <dbReference type="NCBI Taxonomy" id="7741"/>
    <lineage>
        <taxon>Eukaryota</taxon>
        <taxon>Metazoa</taxon>
        <taxon>Chordata</taxon>
        <taxon>Cephalochordata</taxon>
        <taxon>Leptocardii</taxon>
        <taxon>Amphioxiformes</taxon>
        <taxon>Branchiostomatidae</taxon>
        <taxon>Branchiostoma</taxon>
    </lineage>
</organism>
<sequence length="153" mass="17478">MTFSTCPYGYHQYRRVCYKVFLSPQTFTYATTGCQLDGGTLAIPRDAGINAFLLNLIAMHAHPPSSFWFGLHDRDYEGQWTWVDGTALGDGYTAWIPGQPDNSRDRQDCVYYRGDWNYLWDDRECNAAYFFICQVFSSGSPPPTTEIPTTTRP</sequence>
<evidence type="ECO:0000313" key="4">
    <source>
        <dbReference type="RefSeq" id="XP_019645252.1"/>
    </source>
</evidence>
<dbReference type="CDD" id="cd00037">
    <property type="entry name" value="CLECT"/>
    <property type="match status" value="1"/>
</dbReference>
<dbReference type="GeneID" id="109485997"/>
<dbReference type="InterPro" id="IPR016187">
    <property type="entry name" value="CTDL_fold"/>
</dbReference>
<gene>
    <name evidence="4" type="primary">LOC109485997</name>
</gene>
<evidence type="ECO:0000259" key="2">
    <source>
        <dbReference type="PROSITE" id="PS50041"/>
    </source>
</evidence>
<dbReference type="InterPro" id="IPR050801">
    <property type="entry name" value="Ca-Dep_Lectins_ImmuneDev"/>
</dbReference>
<evidence type="ECO:0000256" key="1">
    <source>
        <dbReference type="ARBA" id="ARBA00023157"/>
    </source>
</evidence>
<protein>
    <submittedName>
        <fullName evidence="4">Perlucin-like</fullName>
    </submittedName>
</protein>
<proteinExistence type="predicted"/>
<accession>A0A6P5AQ63</accession>
<dbReference type="Proteomes" id="UP000515135">
    <property type="component" value="Unplaced"/>
</dbReference>
<dbReference type="Gene3D" id="3.10.100.10">
    <property type="entry name" value="Mannose-Binding Protein A, subunit A"/>
    <property type="match status" value="1"/>
</dbReference>
<evidence type="ECO:0000313" key="3">
    <source>
        <dbReference type="Proteomes" id="UP000515135"/>
    </source>
</evidence>
<dbReference type="PROSITE" id="PS00615">
    <property type="entry name" value="C_TYPE_LECTIN_1"/>
    <property type="match status" value="1"/>
</dbReference>
<dbReference type="InterPro" id="IPR001304">
    <property type="entry name" value="C-type_lectin-like"/>
</dbReference>
<dbReference type="OrthoDB" id="441660at2759"/>
<dbReference type="InterPro" id="IPR018378">
    <property type="entry name" value="C-type_lectin_CS"/>
</dbReference>
<dbReference type="KEGG" id="bbel:109485997"/>
<dbReference type="AlphaFoldDB" id="A0A6P5AQ63"/>